<dbReference type="SUPFAM" id="SSF53098">
    <property type="entry name" value="Ribonuclease H-like"/>
    <property type="match status" value="1"/>
</dbReference>
<dbReference type="InterPro" id="IPR036397">
    <property type="entry name" value="RNaseH_sf"/>
</dbReference>
<sequence length="163" mass="18412">MRFERKIDSRILRILSVETLDNLYPENERLYVFMDGSKLTDNRNAGAGVCCKLLLIYSTDFDAKIAAIRIVLFPLLCHTDCASMVVILCDIRAAHGAIFCIEAPFSVDIHKCQLLVCDLLQCHKDIAMQWIPSHCGIDENENADCLLKKGTKMFPTSTNRVPF</sequence>
<dbReference type="AlphaFoldDB" id="A0A8X6M8J0"/>
<dbReference type="OrthoDB" id="6424749at2759"/>
<reference evidence="1" key="1">
    <citation type="submission" date="2020-08" db="EMBL/GenBank/DDBJ databases">
        <title>Multicomponent nature underlies the extraordinary mechanical properties of spider dragline silk.</title>
        <authorList>
            <person name="Kono N."/>
            <person name="Nakamura H."/>
            <person name="Mori M."/>
            <person name="Yoshida Y."/>
            <person name="Ohtoshi R."/>
            <person name="Malay A.D."/>
            <person name="Moran D.A.P."/>
            <person name="Tomita M."/>
            <person name="Numata K."/>
            <person name="Arakawa K."/>
        </authorList>
    </citation>
    <scope>NUCLEOTIDE SEQUENCE</scope>
</reference>
<dbReference type="Proteomes" id="UP000886998">
    <property type="component" value="Unassembled WGS sequence"/>
</dbReference>
<comment type="caution">
    <text evidence="1">The sequence shown here is derived from an EMBL/GenBank/DDBJ whole genome shotgun (WGS) entry which is preliminary data.</text>
</comment>
<dbReference type="Gene3D" id="3.30.420.10">
    <property type="entry name" value="Ribonuclease H-like superfamily/Ribonuclease H"/>
    <property type="match status" value="1"/>
</dbReference>
<dbReference type="InterPro" id="IPR012337">
    <property type="entry name" value="RNaseH-like_sf"/>
</dbReference>
<organism evidence="1 2">
    <name type="scientific">Trichonephila inaurata madagascariensis</name>
    <dbReference type="NCBI Taxonomy" id="2747483"/>
    <lineage>
        <taxon>Eukaryota</taxon>
        <taxon>Metazoa</taxon>
        <taxon>Ecdysozoa</taxon>
        <taxon>Arthropoda</taxon>
        <taxon>Chelicerata</taxon>
        <taxon>Arachnida</taxon>
        <taxon>Araneae</taxon>
        <taxon>Araneomorphae</taxon>
        <taxon>Entelegynae</taxon>
        <taxon>Araneoidea</taxon>
        <taxon>Nephilidae</taxon>
        <taxon>Trichonephila</taxon>
        <taxon>Trichonephila inaurata</taxon>
    </lineage>
</organism>
<evidence type="ECO:0008006" key="3">
    <source>
        <dbReference type="Google" id="ProtNLM"/>
    </source>
</evidence>
<evidence type="ECO:0000313" key="2">
    <source>
        <dbReference type="Proteomes" id="UP000886998"/>
    </source>
</evidence>
<keyword evidence="2" id="KW-1185">Reference proteome</keyword>
<gene>
    <name evidence="1" type="ORF">TNIN_165861</name>
</gene>
<proteinExistence type="predicted"/>
<protein>
    <recommendedName>
        <fullName evidence="3">RNase H type-1 domain-containing protein</fullName>
    </recommendedName>
</protein>
<name>A0A8X6M8J0_9ARAC</name>
<accession>A0A8X6M8J0</accession>
<dbReference type="GO" id="GO:0003676">
    <property type="term" value="F:nucleic acid binding"/>
    <property type="evidence" value="ECO:0007669"/>
    <property type="project" value="InterPro"/>
</dbReference>
<dbReference type="EMBL" id="BMAV01024242">
    <property type="protein sequence ID" value="GFS31388.1"/>
    <property type="molecule type" value="Genomic_DNA"/>
</dbReference>
<evidence type="ECO:0000313" key="1">
    <source>
        <dbReference type="EMBL" id="GFS31388.1"/>
    </source>
</evidence>